<protein>
    <submittedName>
        <fullName evidence="1">Uncharacterized protein</fullName>
    </submittedName>
</protein>
<name>A0ABD5Z0Z6_9EURY</name>
<dbReference type="EMBL" id="JBHTAR010000011">
    <property type="protein sequence ID" value="MFC7198860.1"/>
    <property type="molecule type" value="Genomic_DNA"/>
</dbReference>
<gene>
    <name evidence="1" type="ORF">ACFQJ9_05395</name>
</gene>
<dbReference type="Proteomes" id="UP001596447">
    <property type="component" value="Unassembled WGS sequence"/>
</dbReference>
<evidence type="ECO:0000313" key="2">
    <source>
        <dbReference type="Proteomes" id="UP001596447"/>
    </source>
</evidence>
<comment type="caution">
    <text evidence="1">The sequence shown here is derived from an EMBL/GenBank/DDBJ whole genome shotgun (WGS) entry which is preliminary data.</text>
</comment>
<sequence length="694" mass="74937">MPGDSEGNAFVSFSTTATGTEIRVRDGVGTHEYTLQTDVPVSLERASPDRFISPVDTAVSFTTSELHLPPDSSVVVRDGHGEHLCQLGPEPREFVRGTYYAEVSPSMKTYVLVPDSAFTGYYRDYDELGTGPSLEFESETRVFLGVRSPHDRPQATITVPDDPSAIATAVSALGSALKEYSCERSWPTLRGHPPAIERGGELHVPDVLEKPDTGVTIALPPTYADVYRVAPLAYYLGADVVTAAGIDPELRLDVGHTEPLRRPGRTLEASVDRLLARCLLLDSLVRIDGYYSFTRYEYDEVAPHLPFYPPELYGESLDAQLMEYLEVPFDVLEPYVPQWPTTAVLRPDPGDVEVVPSLLDPLSRIHVAPADESAGASATGPEHDSNLDSRLFDPTVTAYAGRTPPVGETRLVPAAFENARHQKRNTPSECHLQCFGVDAAAVDAFERIRDTVVASPPDETPTLTTEGLPTRARLRRALAGDADFLHFGGRVTDAGFACTDGVLSPSEVDEVAVSLVSIAGQRDVETLVPLVERGALAGIAHEPASPAEQVGLLAGYLGQTFSLAAAAALGVRTPYRLVGDATTAIAAWQLPIVIDVESVAVDTHRVWYWTEPTDETSLGSILLPTEEFTQQTHSLAGAPAEQSPRVSTDELVEVFEAGFVVRLNGEVYPTSGDLTAETVRRSARRSLDGAPDQP</sequence>
<evidence type="ECO:0000313" key="1">
    <source>
        <dbReference type="EMBL" id="MFC7198860.1"/>
    </source>
</evidence>
<accession>A0ABD5Z0Z6</accession>
<dbReference type="AlphaFoldDB" id="A0ABD5Z0Z6"/>
<reference evidence="1 2" key="1">
    <citation type="journal article" date="2019" name="Int. J. Syst. Evol. Microbiol.">
        <title>The Global Catalogue of Microorganisms (GCM) 10K type strain sequencing project: providing services to taxonomists for standard genome sequencing and annotation.</title>
        <authorList>
            <consortium name="The Broad Institute Genomics Platform"/>
            <consortium name="The Broad Institute Genome Sequencing Center for Infectious Disease"/>
            <person name="Wu L."/>
            <person name="Ma J."/>
        </authorList>
    </citation>
    <scope>NUCLEOTIDE SEQUENCE [LARGE SCALE GENOMIC DNA]</scope>
    <source>
        <strain evidence="1 2">XZGYJ-43</strain>
    </source>
</reference>
<proteinExistence type="predicted"/>
<dbReference type="RefSeq" id="WP_279528817.1">
    <property type="nucleotide sequence ID" value="NZ_CP122312.1"/>
</dbReference>
<keyword evidence="2" id="KW-1185">Reference proteome</keyword>
<organism evidence="1 2">
    <name type="scientific">Halospeciosus flavus</name>
    <dbReference type="NCBI Taxonomy" id="3032283"/>
    <lineage>
        <taxon>Archaea</taxon>
        <taxon>Methanobacteriati</taxon>
        <taxon>Methanobacteriota</taxon>
        <taxon>Stenosarchaea group</taxon>
        <taxon>Halobacteria</taxon>
        <taxon>Halobacteriales</taxon>
        <taxon>Halobacteriaceae</taxon>
        <taxon>Halospeciosus</taxon>
    </lineage>
</organism>